<accession>A0A7C4LK91</accession>
<keyword evidence="1" id="KW-0472">Membrane</keyword>
<reference evidence="2" key="1">
    <citation type="journal article" date="2020" name="mSystems">
        <title>Genome- and Community-Level Interaction Insights into Carbon Utilization and Element Cycling Functions of Hydrothermarchaeota in Hydrothermal Sediment.</title>
        <authorList>
            <person name="Zhou Z."/>
            <person name="Liu Y."/>
            <person name="Xu W."/>
            <person name="Pan J."/>
            <person name="Luo Z.H."/>
            <person name="Li M."/>
        </authorList>
    </citation>
    <scope>NUCLEOTIDE SEQUENCE [LARGE SCALE GENOMIC DNA]</scope>
    <source>
        <strain evidence="2">SpSt-508</strain>
    </source>
</reference>
<dbReference type="EMBL" id="DSVQ01000012">
    <property type="protein sequence ID" value="HGT38755.1"/>
    <property type="molecule type" value="Genomic_DNA"/>
</dbReference>
<sequence length="473" mass="55809">MNRLSSQQRKLTYLGGILLLLMPIIRLGMPADRNPDSGGSIARLRQELDLGESDLGQLDPAGSAMNLALLGLRGIAANVLWMQAEQQKTHKDWENMKATTEQIVRLQPHYVKVWDFHSWNLAFNVSAEWDAVSDRYFWVKEGGKFLMKGVERNRNAPALPWYVGRIYGPKIGMSDEARYFRRFFRQDPDPQFNGGVDPEWNRNDEDHYLVAKVWFQRANDVHALGKMTETPQDKTIFRSYPARSQLDYAGALQKYGYYEEFDRQVGDRRLSDTEREELESRIREQLREKTRDAWKQGFDDWTKKYGQELFTIDFLNQIIQIRLEMTEEEMHSLAKTPEQLAFLKKAVNAYQDMTNYRYWRTRALSEAEPDTAEAHWQLFAAGEQYHKANPDKAMAHAFEAMKLFAKVLERYPEFRYEDTFAEEAVTAVMVWDLSHKLKGLRRPESFPLKDLWEERQERVEEYKRHFDRRFAQQ</sequence>
<keyword evidence="1" id="KW-0812">Transmembrane</keyword>
<evidence type="ECO:0000256" key="1">
    <source>
        <dbReference type="SAM" id="Phobius"/>
    </source>
</evidence>
<comment type="caution">
    <text evidence="2">The sequence shown here is derived from an EMBL/GenBank/DDBJ whole genome shotgun (WGS) entry which is preliminary data.</text>
</comment>
<evidence type="ECO:0000313" key="2">
    <source>
        <dbReference type="EMBL" id="HGT38755.1"/>
    </source>
</evidence>
<evidence type="ECO:0008006" key="3">
    <source>
        <dbReference type="Google" id="ProtNLM"/>
    </source>
</evidence>
<gene>
    <name evidence="2" type="ORF">ENS64_05760</name>
</gene>
<organism evidence="2">
    <name type="scientific">Schlesneria paludicola</name>
    <dbReference type="NCBI Taxonomy" id="360056"/>
    <lineage>
        <taxon>Bacteria</taxon>
        <taxon>Pseudomonadati</taxon>
        <taxon>Planctomycetota</taxon>
        <taxon>Planctomycetia</taxon>
        <taxon>Planctomycetales</taxon>
        <taxon>Planctomycetaceae</taxon>
        <taxon>Schlesneria</taxon>
    </lineage>
</organism>
<name>A0A7C4LK91_9PLAN</name>
<feature type="transmembrane region" description="Helical" evidence="1">
    <location>
        <begin position="12"/>
        <end position="29"/>
    </location>
</feature>
<dbReference type="AlphaFoldDB" id="A0A7C4LK91"/>
<keyword evidence="1" id="KW-1133">Transmembrane helix</keyword>
<proteinExistence type="predicted"/>
<protein>
    <recommendedName>
        <fullName evidence="3">IRE (Iron responsive element)</fullName>
    </recommendedName>
</protein>